<keyword evidence="3" id="KW-1185">Reference proteome</keyword>
<organism evidence="3 4">
    <name type="scientific">Drosophila pseudoobscura pseudoobscura</name>
    <name type="common">Fruit fly</name>
    <dbReference type="NCBI Taxonomy" id="46245"/>
    <lineage>
        <taxon>Eukaryota</taxon>
        <taxon>Metazoa</taxon>
        <taxon>Ecdysozoa</taxon>
        <taxon>Arthropoda</taxon>
        <taxon>Hexapoda</taxon>
        <taxon>Insecta</taxon>
        <taxon>Pterygota</taxon>
        <taxon>Neoptera</taxon>
        <taxon>Endopterygota</taxon>
        <taxon>Diptera</taxon>
        <taxon>Brachycera</taxon>
        <taxon>Muscomorpha</taxon>
        <taxon>Ephydroidea</taxon>
        <taxon>Drosophilidae</taxon>
        <taxon>Drosophila</taxon>
        <taxon>Sophophora</taxon>
    </lineage>
</organism>
<evidence type="ECO:0000259" key="2">
    <source>
        <dbReference type="PROSITE" id="PS50940"/>
    </source>
</evidence>
<sequence>MKSVRVNLGLLLLFICTVQGQAQKQDYPPCDSDSFCICRDHQVGDLLPDCDDCSGYIYCGLDVIQKLKCSQGEIFDSRLSACVPGTCPRRDCTNSVLFPMHPAKSPKCFNKDGVNLDIFCICNDHQVGALLPNCDDCSGYIYCGLDVVQKMNCSKGEIFDSSLSACVPGTCPRRDCTNTGNPGDPVTPAGCTNKEVNCSFHGQILPHGQHCRLFWTCVEDCPMLGFCELGMWFDREKFVCDYPYNVRNCPINQD</sequence>
<dbReference type="Pfam" id="PF01607">
    <property type="entry name" value="CBM_14"/>
    <property type="match status" value="3"/>
</dbReference>
<dbReference type="KEGG" id="dpo:26534294"/>
<dbReference type="AlphaFoldDB" id="A0A6I8W9C2"/>
<dbReference type="SUPFAM" id="SSF57625">
    <property type="entry name" value="Invertebrate chitin-binding proteins"/>
    <property type="match status" value="3"/>
</dbReference>
<feature type="chain" id="PRO_5026070394" evidence="1">
    <location>
        <begin position="23"/>
        <end position="254"/>
    </location>
</feature>
<name>A0A6I8W9C2_DROPS</name>
<dbReference type="InterPro" id="IPR002557">
    <property type="entry name" value="Chitin-bd_dom"/>
</dbReference>
<dbReference type="Gene3D" id="2.170.140.10">
    <property type="entry name" value="Chitin binding domain"/>
    <property type="match status" value="1"/>
</dbReference>
<feature type="domain" description="Chitin-binding type-2" evidence="2">
    <location>
        <begin position="119"/>
        <end position="178"/>
    </location>
</feature>
<evidence type="ECO:0000313" key="3">
    <source>
        <dbReference type="Proteomes" id="UP000001819"/>
    </source>
</evidence>
<feature type="domain" description="Chitin-binding type-2" evidence="2">
    <location>
        <begin position="195"/>
        <end position="251"/>
    </location>
</feature>
<evidence type="ECO:0000256" key="1">
    <source>
        <dbReference type="SAM" id="SignalP"/>
    </source>
</evidence>
<dbReference type="PROSITE" id="PS50940">
    <property type="entry name" value="CHIT_BIND_II"/>
    <property type="match status" value="3"/>
</dbReference>
<dbReference type="InParanoid" id="A0A6I8W9C2"/>
<keyword evidence="1" id="KW-0732">Signal</keyword>
<dbReference type="RefSeq" id="XP_033239988.1">
    <property type="nucleotide sequence ID" value="XM_033384097.1"/>
</dbReference>
<gene>
    <name evidence="4" type="primary">LOC26534294</name>
</gene>
<feature type="domain" description="Chitin-binding type-2" evidence="2">
    <location>
        <begin position="35"/>
        <end position="94"/>
    </location>
</feature>
<dbReference type="GO" id="GO:0005576">
    <property type="term" value="C:extracellular region"/>
    <property type="evidence" value="ECO:0007669"/>
    <property type="project" value="InterPro"/>
</dbReference>
<feature type="signal peptide" evidence="1">
    <location>
        <begin position="1"/>
        <end position="22"/>
    </location>
</feature>
<proteinExistence type="predicted"/>
<evidence type="ECO:0000313" key="4">
    <source>
        <dbReference type="RefSeq" id="XP_033239988.1"/>
    </source>
</evidence>
<dbReference type="Proteomes" id="UP000001819">
    <property type="component" value="Chromosome X"/>
</dbReference>
<dbReference type="SMART" id="SM00494">
    <property type="entry name" value="ChtBD2"/>
    <property type="match status" value="3"/>
</dbReference>
<dbReference type="InterPro" id="IPR036508">
    <property type="entry name" value="Chitin-bd_dom_sf"/>
</dbReference>
<dbReference type="GO" id="GO:0008061">
    <property type="term" value="F:chitin binding"/>
    <property type="evidence" value="ECO:0007669"/>
    <property type="project" value="InterPro"/>
</dbReference>
<reference evidence="4" key="1">
    <citation type="submission" date="2025-08" db="UniProtKB">
        <authorList>
            <consortium name="RefSeq"/>
        </authorList>
    </citation>
    <scope>IDENTIFICATION</scope>
    <source>
        <strain evidence="4">MV-25-SWS-2005</strain>
        <tissue evidence="4">Whole body</tissue>
    </source>
</reference>
<protein>
    <submittedName>
        <fullName evidence="4">Peritrophin-48</fullName>
    </submittedName>
</protein>
<accession>A0A6I8W9C2</accession>